<reference evidence="1 2" key="1">
    <citation type="submission" date="2007-03" db="EMBL/GenBank/DDBJ databases">
        <authorList>
            <person name="Stal L."/>
            <person name="Ferriera S."/>
            <person name="Johnson J."/>
            <person name="Kravitz S."/>
            <person name="Beeson K."/>
            <person name="Sutton G."/>
            <person name="Rogers Y.-H."/>
            <person name="Friedman R."/>
            <person name="Frazier M."/>
            <person name="Venter J.C."/>
        </authorList>
    </citation>
    <scope>NUCLEOTIDE SEQUENCE [LARGE SCALE GENOMIC DNA]</scope>
    <source>
        <strain evidence="1 2">CCY0110</strain>
    </source>
</reference>
<dbReference type="AlphaFoldDB" id="A3II66"/>
<comment type="caution">
    <text evidence="1">The sequence shown here is derived from an EMBL/GenBank/DDBJ whole genome shotgun (WGS) entry which is preliminary data.</text>
</comment>
<evidence type="ECO:0000313" key="2">
    <source>
        <dbReference type="Proteomes" id="UP000003781"/>
    </source>
</evidence>
<evidence type="ECO:0000313" key="1">
    <source>
        <dbReference type="EMBL" id="EAZ93498.1"/>
    </source>
</evidence>
<name>A3II66_9CHRO</name>
<keyword evidence="2" id="KW-1185">Reference proteome</keyword>
<accession>A3II66</accession>
<dbReference type="Proteomes" id="UP000003781">
    <property type="component" value="Unassembled WGS sequence"/>
</dbReference>
<sequence>MLLNKIKIEAMMNVFLLKFPSRIVN</sequence>
<gene>
    <name evidence="1" type="ORF">CY0110_16922</name>
</gene>
<organism evidence="1 2">
    <name type="scientific">Crocosphaera chwakensis CCY0110</name>
    <dbReference type="NCBI Taxonomy" id="391612"/>
    <lineage>
        <taxon>Bacteria</taxon>
        <taxon>Bacillati</taxon>
        <taxon>Cyanobacteriota</taxon>
        <taxon>Cyanophyceae</taxon>
        <taxon>Oscillatoriophycideae</taxon>
        <taxon>Chroococcales</taxon>
        <taxon>Aphanothecaceae</taxon>
        <taxon>Crocosphaera</taxon>
        <taxon>Crocosphaera chwakensis</taxon>
    </lineage>
</organism>
<proteinExistence type="predicted"/>
<dbReference type="EMBL" id="AAXW01000002">
    <property type="protein sequence ID" value="EAZ93498.1"/>
    <property type="molecule type" value="Genomic_DNA"/>
</dbReference>
<protein>
    <submittedName>
        <fullName evidence="1">Uncharacterized protein</fullName>
    </submittedName>
</protein>